<feature type="chain" id="PRO_5045236677" description="Iron ABC transporter substrate-binding protein" evidence="2">
    <location>
        <begin position="34"/>
        <end position="390"/>
    </location>
</feature>
<dbReference type="Proteomes" id="UP001428290">
    <property type="component" value="Unassembled WGS sequence"/>
</dbReference>
<dbReference type="SUPFAM" id="SSF53850">
    <property type="entry name" value="Periplasmic binding protein-like II"/>
    <property type="match status" value="1"/>
</dbReference>
<proteinExistence type="predicted"/>
<evidence type="ECO:0000256" key="1">
    <source>
        <dbReference type="ARBA" id="ARBA00022729"/>
    </source>
</evidence>
<keyword evidence="4" id="KW-1185">Reference proteome</keyword>
<reference evidence="3 4" key="1">
    <citation type="submission" date="2024-02" db="EMBL/GenBank/DDBJ databases">
        <title>Herpetosiphon gulosus NBRC 112829.</title>
        <authorList>
            <person name="Ichikawa N."/>
            <person name="Katano-Makiyama Y."/>
            <person name="Hidaka K."/>
        </authorList>
    </citation>
    <scope>NUCLEOTIDE SEQUENCE [LARGE SCALE GENOMIC DNA]</scope>
    <source>
        <strain evidence="3 4">NBRC 112829</strain>
    </source>
</reference>
<organism evidence="3 4">
    <name type="scientific">Herpetosiphon gulosus</name>
    <dbReference type="NCBI Taxonomy" id="1973496"/>
    <lineage>
        <taxon>Bacteria</taxon>
        <taxon>Bacillati</taxon>
        <taxon>Chloroflexota</taxon>
        <taxon>Chloroflexia</taxon>
        <taxon>Herpetosiphonales</taxon>
        <taxon>Herpetosiphonaceae</taxon>
        <taxon>Herpetosiphon</taxon>
    </lineage>
</organism>
<evidence type="ECO:0000256" key="2">
    <source>
        <dbReference type="SAM" id="SignalP"/>
    </source>
</evidence>
<dbReference type="EMBL" id="BAABRU010000005">
    <property type="protein sequence ID" value="GAA5528038.1"/>
    <property type="molecule type" value="Genomic_DNA"/>
</dbReference>
<evidence type="ECO:0000313" key="3">
    <source>
        <dbReference type="EMBL" id="GAA5528038.1"/>
    </source>
</evidence>
<dbReference type="Gene3D" id="3.40.190.10">
    <property type="entry name" value="Periplasmic binding protein-like II"/>
    <property type="match status" value="2"/>
</dbReference>
<sequence length="390" mass="41614">MAQSKLGAFRLRAAKLAALFLVVSLMISACGSAASESTTAPTAGSGGTSSTMDALIAAAKAEGELTVIALPHNWLNYGEMIENFSKKYGIKINELNPDAGSGDEIEAIKANKDNKGPQAPDVIDVGFAFGPSAKQENLLQPYKVSTWDTIPNELKDPEGYWFGDYYGVLAFAVNKDVVKNVPQDWADLLKPEYKGQVALAGDPRVSNLAIQSVYAAALANGGSLDNVQPGLDFFSKLNQAGNFVPVIAKQGTLAQGETPIMITWDYLALSARDELGGNPEIEVVVPKSGVLGGVYVQAISAYAPHPNAAKLWMEYLYSDEGQLTWLKGGGHPVRYNDLVARNVIPAEIAEKLPPAELYANAVFPTLAQLEAAKKVIVDGWDATVNVDVKE</sequence>
<accession>A0ABP9X0H8</accession>
<evidence type="ECO:0000313" key="4">
    <source>
        <dbReference type="Proteomes" id="UP001428290"/>
    </source>
</evidence>
<name>A0ABP9X0H8_9CHLR</name>
<comment type="caution">
    <text evidence="3">The sequence shown here is derived from an EMBL/GenBank/DDBJ whole genome shotgun (WGS) entry which is preliminary data.</text>
</comment>
<dbReference type="PANTHER" id="PTHR30006:SF2">
    <property type="entry name" value="ABC TRANSPORTER SUBSTRATE-BINDING PROTEIN"/>
    <property type="match status" value="1"/>
</dbReference>
<dbReference type="PANTHER" id="PTHR30006">
    <property type="entry name" value="THIAMINE-BINDING PERIPLASMIC PROTEIN-RELATED"/>
    <property type="match status" value="1"/>
</dbReference>
<dbReference type="PROSITE" id="PS51257">
    <property type="entry name" value="PROKAR_LIPOPROTEIN"/>
    <property type="match status" value="1"/>
</dbReference>
<gene>
    <name evidence="3" type="ORF">Hgul01_01834</name>
</gene>
<keyword evidence="1 2" id="KW-0732">Signal</keyword>
<feature type="signal peptide" evidence="2">
    <location>
        <begin position="1"/>
        <end position="33"/>
    </location>
</feature>
<evidence type="ECO:0008006" key="5">
    <source>
        <dbReference type="Google" id="ProtNLM"/>
    </source>
</evidence>
<dbReference type="RefSeq" id="WP_345721644.1">
    <property type="nucleotide sequence ID" value="NZ_BAABRU010000005.1"/>
</dbReference>
<dbReference type="Pfam" id="PF13343">
    <property type="entry name" value="SBP_bac_6"/>
    <property type="match status" value="1"/>
</dbReference>
<protein>
    <recommendedName>
        <fullName evidence="5">Iron ABC transporter substrate-binding protein</fullName>
    </recommendedName>
</protein>